<comment type="similarity">
    <text evidence="1">Belongs to the CapA family.</text>
</comment>
<dbReference type="InterPro" id="IPR029052">
    <property type="entry name" value="Metallo-depent_PP-like"/>
</dbReference>
<sequence length="394" mass="44829">MKKVIIYIAIFIVILSGITFYVNSQQTKNTESTILKKGVENKPPSSQIEDIPKPLQEQEQIQKEEKHTTSATIAAIGDILIHDRVYEPAKLENGEYDFMPYVKEVQQLTESSDLTIANQETVIGGQEIGLSSYPSFNSPFEVGDTLKEIGIDVVTLANNHTLDRGEKAIKSGISHWKELNMVYTGSYESTDDRNKIRIIDKNDISFAFLAYTYGTNGITPPKGKPYLVNYIEEETIRNDIKEAKKNADIVVVSLHFGKEYERMPNDFQKNVVAYTANAGADIIIGHHPHVLQPMEWFERENGERTFVAYSLGNFLSGQTEDYRDIGGVMQITVEKTLENDKETITIKNPVFVPTYVNENYFVSPLETEPNMQKLYKEIKSHMNQWLPELQFSLH</sequence>
<dbReference type="STRING" id="1547283.A9C19_03680"/>
<organism evidence="3 4">
    <name type="scientific">Bacillus weihaiensis</name>
    <dbReference type="NCBI Taxonomy" id="1547283"/>
    <lineage>
        <taxon>Bacteria</taxon>
        <taxon>Bacillati</taxon>
        <taxon>Bacillota</taxon>
        <taxon>Bacilli</taxon>
        <taxon>Bacillales</taxon>
        <taxon>Bacillaceae</taxon>
        <taxon>Bacillus</taxon>
    </lineage>
</organism>
<dbReference type="PANTHER" id="PTHR33393:SF12">
    <property type="entry name" value="CAPSULE BIOSYNTHESIS PROTEIN CAPA"/>
    <property type="match status" value="1"/>
</dbReference>
<dbReference type="KEGG" id="bwh:A9C19_03680"/>
<dbReference type="Pfam" id="PF09587">
    <property type="entry name" value="PGA_cap"/>
    <property type="match status" value="1"/>
</dbReference>
<dbReference type="OrthoDB" id="9810906at2"/>
<dbReference type="CDD" id="cd07381">
    <property type="entry name" value="MPP_CapA"/>
    <property type="match status" value="1"/>
</dbReference>
<dbReference type="EMBL" id="CP016020">
    <property type="protein sequence ID" value="APH03933.1"/>
    <property type="molecule type" value="Genomic_DNA"/>
</dbReference>
<dbReference type="InterPro" id="IPR019079">
    <property type="entry name" value="Capsule_synth_CapA"/>
</dbReference>
<proteinExistence type="inferred from homology"/>
<feature type="domain" description="Capsule synthesis protein CapA" evidence="2">
    <location>
        <begin position="72"/>
        <end position="318"/>
    </location>
</feature>
<keyword evidence="4" id="KW-1185">Reference proteome</keyword>
<gene>
    <name evidence="3" type="ORF">A9C19_03680</name>
</gene>
<accession>A0A1L3MNL3</accession>
<evidence type="ECO:0000313" key="4">
    <source>
        <dbReference type="Proteomes" id="UP000181936"/>
    </source>
</evidence>
<dbReference type="SMART" id="SM00854">
    <property type="entry name" value="PGA_cap"/>
    <property type="match status" value="1"/>
</dbReference>
<dbReference type="InterPro" id="IPR052169">
    <property type="entry name" value="CW_Biosynth-Accessory"/>
</dbReference>
<dbReference type="AlphaFoldDB" id="A0A1L3MNL3"/>
<dbReference type="Gene3D" id="3.60.21.10">
    <property type="match status" value="1"/>
</dbReference>
<dbReference type="RefSeq" id="WP_072578725.1">
    <property type="nucleotide sequence ID" value="NZ_CP016020.1"/>
</dbReference>
<evidence type="ECO:0000259" key="2">
    <source>
        <dbReference type="SMART" id="SM00854"/>
    </source>
</evidence>
<name>A0A1L3MNL3_9BACI</name>
<dbReference type="SUPFAM" id="SSF56300">
    <property type="entry name" value="Metallo-dependent phosphatases"/>
    <property type="match status" value="1"/>
</dbReference>
<evidence type="ECO:0000256" key="1">
    <source>
        <dbReference type="ARBA" id="ARBA00005662"/>
    </source>
</evidence>
<evidence type="ECO:0000313" key="3">
    <source>
        <dbReference type="EMBL" id="APH03933.1"/>
    </source>
</evidence>
<protein>
    <submittedName>
        <fullName evidence="3">Capsular biosynthesis protein</fullName>
    </submittedName>
</protein>
<dbReference type="Proteomes" id="UP000181936">
    <property type="component" value="Chromosome"/>
</dbReference>
<dbReference type="PANTHER" id="PTHR33393">
    <property type="entry name" value="POLYGLUTAMINE SYNTHESIS ACCESSORY PROTEIN RV0574C-RELATED"/>
    <property type="match status" value="1"/>
</dbReference>
<reference evidence="3 4" key="1">
    <citation type="journal article" date="2016" name="Sci. Rep.">
        <title>Complete genome sequence and transcriptomic analysis of a novel marine strain Bacillus weihaiensis reveals the mechanism of brown algae degradation.</title>
        <authorList>
            <person name="Zhu Y."/>
            <person name="Chen P."/>
            <person name="Bao Y."/>
            <person name="Men Y."/>
            <person name="Zeng Y."/>
            <person name="Yang J."/>
            <person name="Sun J."/>
            <person name="Sun Y."/>
        </authorList>
    </citation>
    <scope>NUCLEOTIDE SEQUENCE [LARGE SCALE GENOMIC DNA]</scope>
    <source>
        <strain evidence="3 4">Alg07</strain>
    </source>
</reference>